<feature type="transmembrane region" description="Helical" evidence="1">
    <location>
        <begin position="177"/>
        <end position="210"/>
    </location>
</feature>
<evidence type="ECO:0000313" key="4">
    <source>
        <dbReference type="Proteomes" id="UP000803844"/>
    </source>
</evidence>
<proteinExistence type="predicted"/>
<sequence>MISTVFLSLSTLLIQPVLAGPFPKDDLHDTLSYGFIQDRSCASYCGVENEHCCSDGEVCTTSDNVAGCTAAAPLLVRDGSSWAVYTTTWTETETFTSTISSAWAASTAAAGGTCTPPAGSGEIACGSICCANWQYCAYDGHTSTATALSASTTGSGNGTALATTGGSSLSGGAIAGIVIGVLAGVVILLGICACCIMRGLWHGLLALLGLGPRKDKRDRSRETVIVEEERYSRHGAAPVRTSSHVDRDRHSSWFANRPARSAAGESRRISEKKESNQTSWWTAGALGTLLVLLGLRRDKKRRQSTAKRSSRAARSEVSSSYFSDSYTASSPSEFSSDYTLRELWW</sequence>
<evidence type="ECO:0000256" key="2">
    <source>
        <dbReference type="SAM" id="SignalP"/>
    </source>
</evidence>
<keyword evidence="1" id="KW-0812">Transmembrane</keyword>
<evidence type="ECO:0000313" key="3">
    <source>
        <dbReference type="EMBL" id="KAF3769176.1"/>
    </source>
</evidence>
<keyword evidence="4" id="KW-1185">Reference proteome</keyword>
<keyword evidence="1" id="KW-1133">Transmembrane helix</keyword>
<gene>
    <name evidence="3" type="ORF">M406DRAFT_345000</name>
</gene>
<keyword evidence="1" id="KW-0472">Membrane</keyword>
<dbReference type="PANTHER" id="PTHR16861">
    <property type="entry name" value="GLYCOPROTEIN 38"/>
    <property type="match status" value="1"/>
</dbReference>
<comment type="caution">
    <text evidence="3">The sequence shown here is derived from an EMBL/GenBank/DDBJ whole genome shotgun (WGS) entry which is preliminary data.</text>
</comment>
<name>A0A9P5CT93_CRYP1</name>
<dbReference type="OrthoDB" id="5425848at2759"/>
<dbReference type="EMBL" id="MU032345">
    <property type="protein sequence ID" value="KAF3769176.1"/>
    <property type="molecule type" value="Genomic_DNA"/>
</dbReference>
<protein>
    <submittedName>
        <fullName evidence="3">Uncharacterized protein</fullName>
    </submittedName>
</protein>
<organism evidence="3 4">
    <name type="scientific">Cryphonectria parasitica (strain ATCC 38755 / EP155)</name>
    <dbReference type="NCBI Taxonomy" id="660469"/>
    <lineage>
        <taxon>Eukaryota</taxon>
        <taxon>Fungi</taxon>
        <taxon>Dikarya</taxon>
        <taxon>Ascomycota</taxon>
        <taxon>Pezizomycotina</taxon>
        <taxon>Sordariomycetes</taxon>
        <taxon>Sordariomycetidae</taxon>
        <taxon>Diaporthales</taxon>
        <taxon>Cryphonectriaceae</taxon>
        <taxon>Cryphonectria-Endothia species complex</taxon>
        <taxon>Cryphonectria</taxon>
    </lineage>
</organism>
<reference evidence="3" key="1">
    <citation type="journal article" date="2020" name="Phytopathology">
        <title>Genome sequence of the chestnut blight fungus Cryphonectria parasitica EP155: A fundamental resource for an archetypical invasive plant pathogen.</title>
        <authorList>
            <person name="Crouch J.A."/>
            <person name="Dawe A."/>
            <person name="Aerts A."/>
            <person name="Barry K."/>
            <person name="Churchill A.C.L."/>
            <person name="Grimwood J."/>
            <person name="Hillman B."/>
            <person name="Milgroom M.G."/>
            <person name="Pangilinan J."/>
            <person name="Smith M."/>
            <person name="Salamov A."/>
            <person name="Schmutz J."/>
            <person name="Yadav J."/>
            <person name="Grigoriev I.V."/>
            <person name="Nuss D."/>
        </authorList>
    </citation>
    <scope>NUCLEOTIDE SEQUENCE</scope>
    <source>
        <strain evidence="3">EP155</strain>
    </source>
</reference>
<dbReference type="RefSeq" id="XP_040780137.1">
    <property type="nucleotide sequence ID" value="XM_040922028.1"/>
</dbReference>
<accession>A0A9P5CT93</accession>
<keyword evidence="2" id="KW-0732">Signal</keyword>
<dbReference type="PANTHER" id="PTHR16861:SF10">
    <property type="entry name" value="MID2 DOMAIN-CONTAINING PROTEIN"/>
    <property type="match status" value="1"/>
</dbReference>
<feature type="chain" id="PRO_5040496221" evidence="2">
    <location>
        <begin position="20"/>
        <end position="345"/>
    </location>
</feature>
<evidence type="ECO:0000256" key="1">
    <source>
        <dbReference type="SAM" id="Phobius"/>
    </source>
</evidence>
<dbReference type="GeneID" id="63839157"/>
<dbReference type="Proteomes" id="UP000803844">
    <property type="component" value="Unassembled WGS sequence"/>
</dbReference>
<dbReference type="AlphaFoldDB" id="A0A9P5CT93"/>
<feature type="signal peptide" evidence="2">
    <location>
        <begin position="1"/>
        <end position="19"/>
    </location>
</feature>